<feature type="chain" id="PRO_5042588930" evidence="1">
    <location>
        <begin position="19"/>
        <end position="176"/>
    </location>
</feature>
<dbReference type="AlphaFoldDB" id="A0AAJ0CL74"/>
<dbReference type="GO" id="GO:0005576">
    <property type="term" value="C:extracellular region"/>
    <property type="evidence" value="ECO:0007669"/>
    <property type="project" value="TreeGrafter"/>
</dbReference>
<protein>
    <submittedName>
        <fullName evidence="2">Uncharacterized protein</fullName>
    </submittedName>
</protein>
<dbReference type="Gene3D" id="1.20.1280.140">
    <property type="match status" value="1"/>
</dbReference>
<reference evidence="2" key="1">
    <citation type="submission" date="2023-06" db="EMBL/GenBank/DDBJ databases">
        <title>Conoideocrella luteorostrata (Hypocreales: Clavicipitaceae), a potential biocontrol fungus for elongate hemlock scale in United States Christmas tree production areas.</title>
        <authorList>
            <person name="Barrett H."/>
            <person name="Lovett B."/>
            <person name="Macias A.M."/>
            <person name="Stajich J.E."/>
            <person name="Kasson M.T."/>
        </authorList>
    </citation>
    <scope>NUCLEOTIDE SEQUENCE</scope>
    <source>
        <strain evidence="2">ARSEF 14590</strain>
    </source>
</reference>
<organism evidence="2 3">
    <name type="scientific">Conoideocrella luteorostrata</name>
    <dbReference type="NCBI Taxonomy" id="1105319"/>
    <lineage>
        <taxon>Eukaryota</taxon>
        <taxon>Fungi</taxon>
        <taxon>Dikarya</taxon>
        <taxon>Ascomycota</taxon>
        <taxon>Pezizomycotina</taxon>
        <taxon>Sordariomycetes</taxon>
        <taxon>Hypocreomycetidae</taxon>
        <taxon>Hypocreales</taxon>
        <taxon>Clavicipitaceae</taxon>
        <taxon>Conoideocrella</taxon>
    </lineage>
</organism>
<keyword evidence="1" id="KW-0732">Signal</keyword>
<dbReference type="PANTHER" id="PTHR38123:SF6">
    <property type="entry name" value="CELL WALL SERINE-THREONINE-RICH GALACTOMANNOPROTEIN MP1 (AFU_ORTHOLOGUE AFUA_4G03240)"/>
    <property type="match status" value="1"/>
</dbReference>
<dbReference type="EMBL" id="JASWJB010000142">
    <property type="protein sequence ID" value="KAK2595115.1"/>
    <property type="molecule type" value="Genomic_DNA"/>
</dbReference>
<dbReference type="InterPro" id="IPR021054">
    <property type="entry name" value="Cell_wall_mannoprotein_1"/>
</dbReference>
<evidence type="ECO:0000313" key="3">
    <source>
        <dbReference type="Proteomes" id="UP001251528"/>
    </source>
</evidence>
<evidence type="ECO:0000313" key="2">
    <source>
        <dbReference type="EMBL" id="KAK2595115.1"/>
    </source>
</evidence>
<sequence length="176" mass="18388">MKFTTPLAFLCAISSASGLVIVRDLKTVTGALSSVQTGIDNLDAAFKQWTSDLAPLLDAANKLNAAITGGTSTVSGTTPLTLIEAIRIIRPVQELEDHAKTLVSTLKGKKQQIVQANLCQIISSQIGTIDTNSQALTKATVAKVPQVAQGVATQVAKGILDVLADAKNEFSAQNCK</sequence>
<feature type="signal peptide" evidence="1">
    <location>
        <begin position="1"/>
        <end position="18"/>
    </location>
</feature>
<name>A0AAJ0CL74_9HYPO</name>
<proteinExistence type="predicted"/>
<dbReference type="Pfam" id="PF12296">
    <property type="entry name" value="HsbA"/>
    <property type="match status" value="1"/>
</dbReference>
<dbReference type="PANTHER" id="PTHR38123">
    <property type="entry name" value="CELL WALL SERINE-THREONINE-RICH GALACTOMANNOPROTEIN MP1 (AFU_ORTHOLOGUE AFUA_4G03240)"/>
    <property type="match status" value="1"/>
</dbReference>
<evidence type="ECO:0000256" key="1">
    <source>
        <dbReference type="SAM" id="SignalP"/>
    </source>
</evidence>
<keyword evidence="3" id="KW-1185">Reference proteome</keyword>
<dbReference type="Proteomes" id="UP001251528">
    <property type="component" value="Unassembled WGS sequence"/>
</dbReference>
<gene>
    <name evidence="2" type="ORF">QQS21_007141</name>
</gene>
<comment type="caution">
    <text evidence="2">The sequence shown here is derived from an EMBL/GenBank/DDBJ whole genome shotgun (WGS) entry which is preliminary data.</text>
</comment>
<accession>A0AAJ0CL74</accession>